<gene>
    <name evidence="2" type="ORF">CNMCM5623_009081</name>
</gene>
<organism evidence="2 3">
    <name type="scientific">Aspergillus felis</name>
    <dbReference type="NCBI Taxonomy" id="1287682"/>
    <lineage>
        <taxon>Eukaryota</taxon>
        <taxon>Fungi</taxon>
        <taxon>Dikarya</taxon>
        <taxon>Ascomycota</taxon>
        <taxon>Pezizomycotina</taxon>
        <taxon>Eurotiomycetes</taxon>
        <taxon>Eurotiomycetidae</taxon>
        <taxon>Eurotiales</taxon>
        <taxon>Aspergillaceae</taxon>
        <taxon>Aspergillus</taxon>
        <taxon>Aspergillus subgen. Fumigati</taxon>
    </lineage>
</organism>
<comment type="caution">
    <text evidence="2">The sequence shown here is derived from an EMBL/GenBank/DDBJ whole genome shotgun (WGS) entry which is preliminary data.</text>
</comment>
<accession>A0A8H6V463</accession>
<evidence type="ECO:0000313" key="2">
    <source>
        <dbReference type="EMBL" id="KAF7174644.1"/>
    </source>
</evidence>
<dbReference type="EMBL" id="JACBAE010000625">
    <property type="protein sequence ID" value="KAF7174644.1"/>
    <property type="molecule type" value="Genomic_DNA"/>
</dbReference>
<evidence type="ECO:0000256" key="1">
    <source>
        <dbReference type="SAM" id="MobiDB-lite"/>
    </source>
</evidence>
<reference evidence="2" key="1">
    <citation type="submission" date="2020-06" db="EMBL/GenBank/DDBJ databases">
        <title>Draft genome sequences of strains closely related to Aspergillus parafelis and Aspergillus hiratsukae.</title>
        <authorList>
            <person name="Dos Santos R.A.C."/>
            <person name="Rivero-Menendez O."/>
            <person name="Steenwyk J.L."/>
            <person name="Mead M.E."/>
            <person name="Goldman G.H."/>
            <person name="Alastruey-Izquierdo A."/>
            <person name="Rokas A."/>
        </authorList>
    </citation>
    <scope>NUCLEOTIDE SEQUENCE</scope>
    <source>
        <strain evidence="2">CNM-CM5623</strain>
    </source>
</reference>
<protein>
    <submittedName>
        <fullName evidence="2">Uncharacterized protein</fullName>
    </submittedName>
</protein>
<name>A0A8H6V463_9EURO</name>
<evidence type="ECO:0000313" key="3">
    <source>
        <dbReference type="Proteomes" id="UP000654922"/>
    </source>
</evidence>
<sequence>MDDAADIGDVHPHAQCAGGSDHRAGPHELRQHPGLVQLLAVIRLAPKHPRHGRHLPDDIGIYNHLPPSGLLDAVLNECHHRLTLNPLIWPPANPGHVRPPHPVCHIGPAGPGLVYGHGGLVMLHPLA</sequence>
<proteinExistence type="predicted"/>
<dbReference type="Proteomes" id="UP000654922">
    <property type="component" value="Unassembled WGS sequence"/>
</dbReference>
<dbReference type="AlphaFoldDB" id="A0A8H6V463"/>
<feature type="region of interest" description="Disordered" evidence="1">
    <location>
        <begin position="1"/>
        <end position="28"/>
    </location>
</feature>